<evidence type="ECO:0000256" key="3">
    <source>
        <dbReference type="ARBA" id="ARBA00022475"/>
    </source>
</evidence>
<keyword evidence="17" id="KW-1185">Reference proteome</keyword>
<gene>
    <name evidence="14 16" type="primary">htpX</name>
    <name evidence="16" type="ORF">MORIYA_0937</name>
</gene>
<dbReference type="GO" id="GO:0006508">
    <property type="term" value="P:proteolysis"/>
    <property type="evidence" value="ECO:0007669"/>
    <property type="project" value="UniProtKB-KW"/>
</dbReference>
<feature type="binding site" evidence="14">
    <location>
        <position position="143"/>
    </location>
    <ligand>
        <name>Zn(2+)</name>
        <dbReference type="ChEBI" id="CHEBI:29105"/>
        <note>catalytic</note>
    </ligand>
</feature>
<keyword evidence="7 14" id="KW-0378">Hydrolase</keyword>
<comment type="similarity">
    <text evidence="2 14">Belongs to the peptidase M48B family.</text>
</comment>
<dbReference type="OrthoDB" id="15218at2"/>
<name>A0A330LTI1_9GAMM</name>
<evidence type="ECO:0000259" key="15">
    <source>
        <dbReference type="Pfam" id="PF01435"/>
    </source>
</evidence>
<dbReference type="NCBIfam" id="NF003965">
    <property type="entry name" value="PRK05457.1"/>
    <property type="match status" value="1"/>
</dbReference>
<dbReference type="FunFam" id="3.30.2010.10:FF:000001">
    <property type="entry name" value="Protease HtpX"/>
    <property type="match status" value="1"/>
</dbReference>
<dbReference type="EMBL" id="LS483250">
    <property type="protein sequence ID" value="SQD77415.1"/>
    <property type="molecule type" value="Genomic_DNA"/>
</dbReference>
<evidence type="ECO:0000256" key="8">
    <source>
        <dbReference type="ARBA" id="ARBA00022833"/>
    </source>
</evidence>
<evidence type="ECO:0000256" key="5">
    <source>
        <dbReference type="ARBA" id="ARBA00022692"/>
    </source>
</evidence>
<keyword evidence="8 14" id="KW-0862">Zinc</keyword>
<keyword evidence="14" id="KW-0346">Stress response</keyword>
<dbReference type="InterPro" id="IPR050083">
    <property type="entry name" value="HtpX_protease"/>
</dbReference>
<evidence type="ECO:0000256" key="7">
    <source>
        <dbReference type="ARBA" id="ARBA00022801"/>
    </source>
</evidence>
<keyword evidence="4 14" id="KW-0645">Protease</keyword>
<feature type="domain" description="Peptidase M48" evidence="15">
    <location>
        <begin position="77"/>
        <end position="291"/>
    </location>
</feature>
<keyword evidence="10 14" id="KW-0482">Metalloprotease</keyword>
<evidence type="ECO:0000256" key="13">
    <source>
        <dbReference type="ARBA" id="ARBA00080389"/>
    </source>
</evidence>
<keyword evidence="11 14" id="KW-0472">Membrane</keyword>
<comment type="subcellular location">
    <subcellularLocation>
        <location evidence="1">Cell inner membrane</location>
        <topology evidence="1">Multi-pass membrane protein</topology>
    </subcellularLocation>
    <subcellularLocation>
        <location evidence="14">Cell membrane</location>
        <topology evidence="14">Multi-pass membrane protein</topology>
    </subcellularLocation>
</comment>
<sequence>MKRIMLFLATNLAVMVVFSIVLNIIYATTGIQSGSLSGLLVMAVLFGFGGSLISLMMSKKMALRSIGGEIITEPRNSNEHWLLETVARQAKQAGIGMPDVAIYDAAEMNAFATGAKRDAALIAVSTGLLAQMTRDEAEAVVAHEINHVANGDMITMALMQGVVNTFVIFLSRMVANAVSGFTSNDEEGEGEGGGSFMTYFIVSMALEMLFGFLASFLTMWFSRQREFKADSGAADLVGKDKMIAALERLKTSQETQLEGSMLAFGITGKKTMMELLMSHPPLQNRINALRNL</sequence>
<dbReference type="InterPro" id="IPR001915">
    <property type="entry name" value="Peptidase_M48"/>
</dbReference>
<keyword evidence="6 14" id="KW-0479">Metal-binding</keyword>
<dbReference type="CDD" id="cd07335">
    <property type="entry name" value="M48B_HtpX_like"/>
    <property type="match status" value="1"/>
</dbReference>
<dbReference type="PANTHER" id="PTHR43221:SF1">
    <property type="entry name" value="PROTEASE HTPX"/>
    <property type="match status" value="1"/>
</dbReference>
<keyword evidence="3 14" id="KW-1003">Cell membrane</keyword>
<evidence type="ECO:0000256" key="11">
    <source>
        <dbReference type="ARBA" id="ARBA00023136"/>
    </source>
</evidence>
<evidence type="ECO:0000256" key="10">
    <source>
        <dbReference type="ARBA" id="ARBA00023049"/>
    </source>
</evidence>
<dbReference type="Pfam" id="PF01435">
    <property type="entry name" value="Peptidase_M48"/>
    <property type="match status" value="1"/>
</dbReference>
<dbReference type="GO" id="GO:0004222">
    <property type="term" value="F:metalloendopeptidase activity"/>
    <property type="evidence" value="ECO:0007669"/>
    <property type="project" value="UniProtKB-UniRule"/>
</dbReference>
<evidence type="ECO:0000256" key="4">
    <source>
        <dbReference type="ARBA" id="ARBA00022670"/>
    </source>
</evidence>
<dbReference type="KEGG" id="mya:MORIYA_0937"/>
<evidence type="ECO:0000313" key="17">
    <source>
        <dbReference type="Proteomes" id="UP000250163"/>
    </source>
</evidence>
<keyword evidence="9 14" id="KW-1133">Transmembrane helix</keyword>
<evidence type="ECO:0000256" key="14">
    <source>
        <dbReference type="HAMAP-Rule" id="MF_00188"/>
    </source>
</evidence>
<dbReference type="GO" id="GO:0008270">
    <property type="term" value="F:zinc ion binding"/>
    <property type="evidence" value="ECO:0007669"/>
    <property type="project" value="UniProtKB-UniRule"/>
</dbReference>
<feature type="transmembrane region" description="Helical" evidence="14">
    <location>
        <begin position="7"/>
        <end position="26"/>
    </location>
</feature>
<dbReference type="PANTHER" id="PTHR43221">
    <property type="entry name" value="PROTEASE HTPX"/>
    <property type="match status" value="1"/>
</dbReference>
<reference evidence="17" key="1">
    <citation type="submission" date="2018-05" db="EMBL/GenBank/DDBJ databases">
        <authorList>
            <person name="Cea G.-C."/>
            <person name="William W."/>
        </authorList>
    </citation>
    <scope>NUCLEOTIDE SEQUENCE [LARGE SCALE GENOMIC DNA]</scope>
    <source>
        <strain evidence="17">DB21MT 5</strain>
    </source>
</reference>
<dbReference type="GO" id="GO:0005886">
    <property type="term" value="C:plasma membrane"/>
    <property type="evidence" value="ECO:0007669"/>
    <property type="project" value="UniProtKB-SubCell"/>
</dbReference>
<feature type="binding site" evidence="14">
    <location>
        <position position="147"/>
    </location>
    <ligand>
        <name>Zn(2+)</name>
        <dbReference type="ChEBI" id="CHEBI:29105"/>
        <note>catalytic</note>
    </ligand>
</feature>
<evidence type="ECO:0000313" key="16">
    <source>
        <dbReference type="EMBL" id="SQD77415.1"/>
    </source>
</evidence>
<dbReference type="RefSeq" id="WP_112713026.1">
    <property type="nucleotide sequence ID" value="NZ_LS483250.1"/>
</dbReference>
<feature type="transmembrane region" description="Helical" evidence="14">
    <location>
        <begin position="161"/>
        <end position="179"/>
    </location>
</feature>
<feature type="transmembrane region" description="Helical" evidence="14">
    <location>
        <begin position="199"/>
        <end position="221"/>
    </location>
</feature>
<dbReference type="Gene3D" id="3.30.2010.10">
    <property type="entry name" value="Metalloproteases ('zincins'), catalytic domain"/>
    <property type="match status" value="1"/>
</dbReference>
<feature type="transmembrane region" description="Helical" evidence="14">
    <location>
        <begin position="38"/>
        <end position="57"/>
    </location>
</feature>
<evidence type="ECO:0000256" key="12">
    <source>
        <dbReference type="ARBA" id="ARBA00071790"/>
    </source>
</evidence>
<dbReference type="HAMAP" id="MF_00188">
    <property type="entry name" value="Pept_M48_protease_HtpX"/>
    <property type="match status" value="1"/>
</dbReference>
<dbReference type="AlphaFoldDB" id="A0A330LTI1"/>
<accession>A0A330LTI1</accession>
<comment type="cofactor">
    <cofactor evidence="14">
        <name>Zn(2+)</name>
        <dbReference type="ChEBI" id="CHEBI:29105"/>
    </cofactor>
    <text evidence="14">Binds 1 zinc ion per subunit.</text>
</comment>
<evidence type="ECO:0000256" key="6">
    <source>
        <dbReference type="ARBA" id="ARBA00022723"/>
    </source>
</evidence>
<dbReference type="InterPro" id="IPR022919">
    <property type="entry name" value="Pept_M48_protease_HtpX"/>
</dbReference>
<evidence type="ECO:0000256" key="1">
    <source>
        <dbReference type="ARBA" id="ARBA00004429"/>
    </source>
</evidence>
<feature type="binding site" evidence="14">
    <location>
        <position position="226"/>
    </location>
    <ligand>
        <name>Zn(2+)</name>
        <dbReference type="ChEBI" id="CHEBI:29105"/>
        <note>catalytic</note>
    </ligand>
</feature>
<protein>
    <recommendedName>
        <fullName evidence="12 14">Protease HtpX</fullName>
        <ecNumber evidence="14">3.4.24.-</ecNumber>
    </recommendedName>
    <alternativeName>
        <fullName evidence="13 14">Heat shock protein HtpX</fullName>
    </alternativeName>
</protein>
<evidence type="ECO:0000256" key="2">
    <source>
        <dbReference type="ARBA" id="ARBA00009779"/>
    </source>
</evidence>
<proteinExistence type="inferred from homology"/>
<dbReference type="EC" id="3.4.24.-" evidence="14"/>
<dbReference type="Proteomes" id="UP000250163">
    <property type="component" value="Chromosome MORIYA"/>
</dbReference>
<keyword evidence="5 14" id="KW-0812">Transmembrane</keyword>
<organism evidence="16 17">
    <name type="scientific">Moritella yayanosii</name>
    <dbReference type="NCBI Taxonomy" id="69539"/>
    <lineage>
        <taxon>Bacteria</taxon>
        <taxon>Pseudomonadati</taxon>
        <taxon>Pseudomonadota</taxon>
        <taxon>Gammaproteobacteria</taxon>
        <taxon>Alteromonadales</taxon>
        <taxon>Moritellaceae</taxon>
        <taxon>Moritella</taxon>
    </lineage>
</organism>
<evidence type="ECO:0000256" key="9">
    <source>
        <dbReference type="ARBA" id="ARBA00022989"/>
    </source>
</evidence>
<feature type="active site" evidence="14">
    <location>
        <position position="144"/>
    </location>
</feature>